<protein>
    <submittedName>
        <fullName evidence="1">Uncharacterized protein</fullName>
    </submittedName>
</protein>
<proteinExistence type="predicted"/>
<evidence type="ECO:0000313" key="1">
    <source>
        <dbReference type="EMBL" id="KAG9225246.1"/>
    </source>
</evidence>
<organism evidence="1 2">
    <name type="scientific">Pleurotus cornucopiae</name>
    <name type="common">Cornucopia mushroom</name>
    <dbReference type="NCBI Taxonomy" id="5321"/>
    <lineage>
        <taxon>Eukaryota</taxon>
        <taxon>Fungi</taxon>
        <taxon>Dikarya</taxon>
        <taxon>Basidiomycota</taxon>
        <taxon>Agaricomycotina</taxon>
        <taxon>Agaricomycetes</taxon>
        <taxon>Agaricomycetidae</taxon>
        <taxon>Agaricales</taxon>
        <taxon>Pleurotineae</taxon>
        <taxon>Pleurotaceae</taxon>
        <taxon>Pleurotus</taxon>
    </lineage>
</organism>
<evidence type="ECO:0000313" key="2">
    <source>
        <dbReference type="Proteomes" id="UP000824881"/>
    </source>
</evidence>
<reference evidence="1 2" key="1">
    <citation type="journal article" date="2021" name="Appl. Environ. Microbiol.">
        <title>Genetic linkage and physical mapping for an oyster mushroom Pleurotus cornucopiae and QTL analysis for the trait cap color.</title>
        <authorList>
            <person name="Zhang Y."/>
            <person name="Gao W."/>
            <person name="Sonnenberg A."/>
            <person name="Chen Q."/>
            <person name="Zhang J."/>
            <person name="Huang C."/>
        </authorList>
    </citation>
    <scope>NUCLEOTIDE SEQUENCE [LARGE SCALE GENOMIC DNA]</scope>
    <source>
        <strain evidence="1">CCMSSC00406</strain>
    </source>
</reference>
<dbReference type="EMBL" id="WQMT02000003">
    <property type="protein sequence ID" value="KAG9225246.1"/>
    <property type="molecule type" value="Genomic_DNA"/>
</dbReference>
<keyword evidence="2" id="KW-1185">Reference proteome</keyword>
<accession>A0ACB7J7K7</accession>
<comment type="caution">
    <text evidence="1">The sequence shown here is derived from an EMBL/GenBank/DDBJ whole genome shotgun (WGS) entry which is preliminary data.</text>
</comment>
<name>A0ACB7J7K7_PLECO</name>
<dbReference type="Proteomes" id="UP000824881">
    <property type="component" value="Unassembled WGS sequence"/>
</dbReference>
<sequence length="503" mass="58677">MLTVRYSADINSYVDQCPIHLFDTQTNRNIPRSELKDNISAALRRWMELPLTCSEIVEAMFTLLPHYIQSGFKGMLRAYIYTAMAKSPLVDGEACFISAIRGELLPSRNRNLYTQYHVHSSWLDPMIQAVQDLIERKRAQASRPSHQEVREQIAMLGQYAILSHCWDQDNSQELIFDDVAHISDPRVLAKSGFSKLQGFTKVVKSRYGCRYLWMDTACIEETDREYSIPLMFGWYRHAYICVVYLSTSAILGDRWVTRGWTLQELLAADKIVFFTNSWVRLKAEDVLGSKFHACREILSYSSVYEQLKEIIGYLDWAAYQPGVDQALDVLFAMRARETTKPEDRVYSLLSSLNISISIEYGEGFERAFYRLQAEILIQGQDRRLLLWKGWKGWESSYNSMLSNHFDSWLSGDFEEYRSSKYSSSFDPTITFDSNNVMRIMVFLYRLYSSPSHVFMLLGRYTHSSSYVGILLWEFPGNIYRRIGYKEHNSRISFDKPPEWIYIK</sequence>
<gene>
    <name evidence="1" type="ORF">CCMSSC00406_0007077</name>
</gene>